<keyword evidence="1" id="KW-0812">Transmembrane</keyword>
<feature type="transmembrane region" description="Helical" evidence="1">
    <location>
        <begin position="7"/>
        <end position="24"/>
    </location>
</feature>
<evidence type="ECO:0000313" key="3">
    <source>
        <dbReference type="Proteomes" id="UP001501594"/>
    </source>
</evidence>
<comment type="caution">
    <text evidence="2">The sequence shown here is derived from an EMBL/GenBank/DDBJ whole genome shotgun (WGS) entry which is preliminary data.</text>
</comment>
<protein>
    <recommendedName>
        <fullName evidence="4">DUF1345 domain-containing protein</fullName>
    </recommendedName>
</protein>
<sequence>MRSEGRIPVLVAQLVAFALILSLPGAVLPLLVRCVAVVIAASVLLPLLIVDPSRLRHSSRRTRRLGVSQAGFLAVVALAAVALTVVQLVTASYALVPRVLVGAVGAWLLQVIAASLVLWQLDRGGPVARRGIRSGPHPDPDLRFPQEDLEERWMPSYLDYVTTALTNAMAVVPARTLALRPRTKILTSIWSFTSFALLGVVVARIIAFVA</sequence>
<feature type="transmembrane region" description="Helical" evidence="1">
    <location>
        <begin position="185"/>
        <end position="207"/>
    </location>
</feature>
<name>A0ABP8E0H6_9MICO</name>
<keyword evidence="3" id="KW-1185">Reference proteome</keyword>
<keyword evidence="1" id="KW-0472">Membrane</keyword>
<dbReference type="EMBL" id="BAABAU010000001">
    <property type="protein sequence ID" value="GAA4265705.1"/>
    <property type="molecule type" value="Genomic_DNA"/>
</dbReference>
<evidence type="ECO:0008006" key="4">
    <source>
        <dbReference type="Google" id="ProtNLM"/>
    </source>
</evidence>
<gene>
    <name evidence="2" type="ORF">GCM10022256_13170</name>
</gene>
<accession>A0ABP8E0H6</accession>
<keyword evidence="1" id="KW-1133">Transmembrane helix</keyword>
<feature type="transmembrane region" description="Helical" evidence="1">
    <location>
        <begin position="71"/>
        <end position="93"/>
    </location>
</feature>
<evidence type="ECO:0000256" key="1">
    <source>
        <dbReference type="SAM" id="Phobius"/>
    </source>
</evidence>
<feature type="transmembrane region" description="Helical" evidence="1">
    <location>
        <begin position="99"/>
        <end position="121"/>
    </location>
</feature>
<feature type="transmembrane region" description="Helical" evidence="1">
    <location>
        <begin position="30"/>
        <end position="50"/>
    </location>
</feature>
<evidence type="ECO:0000313" key="2">
    <source>
        <dbReference type="EMBL" id="GAA4265705.1"/>
    </source>
</evidence>
<reference evidence="3" key="1">
    <citation type="journal article" date="2019" name="Int. J. Syst. Evol. Microbiol.">
        <title>The Global Catalogue of Microorganisms (GCM) 10K type strain sequencing project: providing services to taxonomists for standard genome sequencing and annotation.</title>
        <authorList>
            <consortium name="The Broad Institute Genomics Platform"/>
            <consortium name="The Broad Institute Genome Sequencing Center for Infectious Disease"/>
            <person name="Wu L."/>
            <person name="Ma J."/>
        </authorList>
    </citation>
    <scope>NUCLEOTIDE SEQUENCE [LARGE SCALE GENOMIC DNA]</scope>
    <source>
        <strain evidence="3">JCM 17442</strain>
    </source>
</reference>
<organism evidence="2 3">
    <name type="scientific">Frondihabitans peucedani</name>
    <dbReference type="NCBI Taxonomy" id="598626"/>
    <lineage>
        <taxon>Bacteria</taxon>
        <taxon>Bacillati</taxon>
        <taxon>Actinomycetota</taxon>
        <taxon>Actinomycetes</taxon>
        <taxon>Micrococcales</taxon>
        <taxon>Microbacteriaceae</taxon>
        <taxon>Frondihabitans</taxon>
    </lineage>
</organism>
<dbReference type="Proteomes" id="UP001501594">
    <property type="component" value="Unassembled WGS sequence"/>
</dbReference>
<proteinExistence type="predicted"/>